<dbReference type="EMBL" id="NJHN03000032">
    <property type="protein sequence ID" value="KAH9423487.1"/>
    <property type="molecule type" value="Genomic_DNA"/>
</dbReference>
<reference evidence="1 2" key="2">
    <citation type="journal article" date="2022" name="Mol. Biol. Evol.">
        <title>Comparative Genomics Reveals Insights into the Divergent Evolution of Astigmatic Mites and Household Pest Adaptations.</title>
        <authorList>
            <person name="Xiong Q."/>
            <person name="Wan A.T."/>
            <person name="Liu X."/>
            <person name="Fung C.S."/>
            <person name="Xiao X."/>
            <person name="Malainual N."/>
            <person name="Hou J."/>
            <person name="Wang L."/>
            <person name="Wang M."/>
            <person name="Yang K.Y."/>
            <person name="Cui Y."/>
            <person name="Leung E.L."/>
            <person name="Nong W."/>
            <person name="Shin S.K."/>
            <person name="Au S.W."/>
            <person name="Jeong K.Y."/>
            <person name="Chew F.T."/>
            <person name="Hui J.H."/>
            <person name="Leung T.F."/>
            <person name="Tungtrongchitr A."/>
            <person name="Zhong N."/>
            <person name="Liu Z."/>
            <person name="Tsui S.K."/>
        </authorList>
    </citation>
    <scope>NUCLEOTIDE SEQUENCE [LARGE SCALE GENOMIC DNA]</scope>
    <source>
        <strain evidence="1">Derp</strain>
    </source>
</reference>
<proteinExistence type="predicted"/>
<protein>
    <submittedName>
        <fullName evidence="1">Uncharacterized protein</fullName>
    </submittedName>
</protein>
<keyword evidence="2" id="KW-1185">Reference proteome</keyword>
<name>A0ABQ8JLJ7_DERPT</name>
<accession>A0ABQ8JLJ7</accession>
<evidence type="ECO:0000313" key="2">
    <source>
        <dbReference type="Proteomes" id="UP000887458"/>
    </source>
</evidence>
<evidence type="ECO:0000313" key="1">
    <source>
        <dbReference type="EMBL" id="KAH9423487.1"/>
    </source>
</evidence>
<gene>
    <name evidence="1" type="ORF">DERP_003766</name>
</gene>
<organism evidence="1 2">
    <name type="scientific">Dermatophagoides pteronyssinus</name>
    <name type="common">European house dust mite</name>
    <dbReference type="NCBI Taxonomy" id="6956"/>
    <lineage>
        <taxon>Eukaryota</taxon>
        <taxon>Metazoa</taxon>
        <taxon>Ecdysozoa</taxon>
        <taxon>Arthropoda</taxon>
        <taxon>Chelicerata</taxon>
        <taxon>Arachnida</taxon>
        <taxon>Acari</taxon>
        <taxon>Acariformes</taxon>
        <taxon>Sarcoptiformes</taxon>
        <taxon>Astigmata</taxon>
        <taxon>Psoroptidia</taxon>
        <taxon>Analgoidea</taxon>
        <taxon>Pyroglyphidae</taxon>
        <taxon>Dermatophagoidinae</taxon>
        <taxon>Dermatophagoides</taxon>
    </lineage>
</organism>
<comment type="caution">
    <text evidence="1">The sequence shown here is derived from an EMBL/GenBank/DDBJ whole genome shotgun (WGS) entry which is preliminary data.</text>
</comment>
<reference evidence="1 2" key="1">
    <citation type="journal article" date="2018" name="J. Allergy Clin. Immunol.">
        <title>High-quality assembly of Dermatophagoides pteronyssinus genome and transcriptome reveals a wide range of novel allergens.</title>
        <authorList>
            <person name="Liu X.Y."/>
            <person name="Yang K.Y."/>
            <person name="Wang M.Q."/>
            <person name="Kwok J.S."/>
            <person name="Zeng X."/>
            <person name="Yang Z."/>
            <person name="Xiao X.J."/>
            <person name="Lau C.P."/>
            <person name="Li Y."/>
            <person name="Huang Z.M."/>
            <person name="Ba J.G."/>
            <person name="Yim A.K."/>
            <person name="Ouyang C.Y."/>
            <person name="Ngai S.M."/>
            <person name="Chan T.F."/>
            <person name="Leung E.L."/>
            <person name="Liu L."/>
            <person name="Liu Z.G."/>
            <person name="Tsui S.K."/>
        </authorList>
    </citation>
    <scope>NUCLEOTIDE SEQUENCE [LARGE SCALE GENOMIC DNA]</scope>
    <source>
        <strain evidence="1">Derp</strain>
    </source>
</reference>
<dbReference type="Proteomes" id="UP000887458">
    <property type="component" value="Unassembled WGS sequence"/>
</dbReference>
<sequence>MIGLNYYYHDFDFPDQLVVDFHSIWASDQYVVQDQDMHQYFHHHYLDYRCNAKKHKKLDTEAKYISFLYARTGIYTVSWKIPKQ</sequence>